<proteinExistence type="inferred from homology"/>
<dbReference type="PANTHER" id="PTHR11177">
    <property type="entry name" value="CHITINASE"/>
    <property type="match status" value="1"/>
</dbReference>
<evidence type="ECO:0000256" key="6">
    <source>
        <dbReference type="RuleBase" id="RU004453"/>
    </source>
</evidence>
<evidence type="ECO:0000256" key="1">
    <source>
        <dbReference type="ARBA" id="ARBA00000822"/>
    </source>
</evidence>
<keyword evidence="7" id="KW-0732">Signal</keyword>
<keyword evidence="10" id="KW-1185">Reference proteome</keyword>
<dbReference type="GO" id="GO:0016787">
    <property type="term" value="F:hydrolase activity"/>
    <property type="evidence" value="ECO:0007669"/>
    <property type="project" value="UniProtKB-KW"/>
</dbReference>
<evidence type="ECO:0000256" key="2">
    <source>
        <dbReference type="ARBA" id="ARBA00012729"/>
    </source>
</evidence>
<dbReference type="PROSITE" id="PS01095">
    <property type="entry name" value="GH18_1"/>
    <property type="match status" value="1"/>
</dbReference>
<dbReference type="Pfam" id="PF00704">
    <property type="entry name" value="Glyco_hydro_18"/>
    <property type="match status" value="1"/>
</dbReference>
<dbReference type="Gene3D" id="3.40.5.30">
    <property type="entry name" value="(Trans)glycosidases - domain 2"/>
    <property type="match status" value="1"/>
</dbReference>
<evidence type="ECO:0000256" key="4">
    <source>
        <dbReference type="ARBA" id="ARBA00023295"/>
    </source>
</evidence>
<accession>A0ABW6BFW4</accession>
<evidence type="ECO:0000259" key="8">
    <source>
        <dbReference type="PROSITE" id="PS51910"/>
    </source>
</evidence>
<dbReference type="Proteomes" id="UP001597525">
    <property type="component" value="Unassembled WGS sequence"/>
</dbReference>
<dbReference type="InterPro" id="IPR001579">
    <property type="entry name" value="Glyco_hydro_18_chit_AS"/>
</dbReference>
<feature type="signal peptide" evidence="7">
    <location>
        <begin position="1"/>
        <end position="19"/>
    </location>
</feature>
<dbReference type="PROSITE" id="PS51910">
    <property type="entry name" value="GH18_2"/>
    <property type="match status" value="1"/>
</dbReference>
<reference evidence="10" key="1">
    <citation type="journal article" date="2019" name="Int. J. Syst. Evol. Microbiol.">
        <title>The Global Catalogue of Microorganisms (GCM) 10K type strain sequencing project: providing services to taxonomists for standard genome sequencing and annotation.</title>
        <authorList>
            <consortium name="The Broad Institute Genomics Platform"/>
            <consortium name="The Broad Institute Genome Sequencing Center for Infectious Disease"/>
            <person name="Wu L."/>
            <person name="Ma J."/>
        </authorList>
    </citation>
    <scope>NUCLEOTIDE SEQUENCE [LARGE SCALE GENOMIC DNA]</scope>
    <source>
        <strain evidence="10">KCTC 22814</strain>
    </source>
</reference>
<evidence type="ECO:0000256" key="7">
    <source>
        <dbReference type="SAM" id="SignalP"/>
    </source>
</evidence>
<comment type="caution">
    <text evidence="9">The sequence shown here is derived from an EMBL/GenBank/DDBJ whole genome shotgun (WGS) entry which is preliminary data.</text>
</comment>
<evidence type="ECO:0000256" key="5">
    <source>
        <dbReference type="RuleBase" id="RU000489"/>
    </source>
</evidence>
<sequence>MKKYISFLFASMHLLLACAKPQEAVEQPEPGKKALVVGYLFANEQLLNAAKQVDFAKITHLNIAFINPDAQGNFAEVAGLKEAAQLAHHSGVKVFASFAGGNPPQHLKHLLQPAQQSKLIEQFAQLIDRYNLDGIDVDLEGDFIDGNYESFVLALSKMLRSRGKEMTAAVATWTSNRISDKALAVYDLLHIMSYDHTGPWNKDKPGPHATYEHMVADFTHWRDARKVPASKLVIGVPFYGYGFGEAIADDITFKELIAQYPLSADADKIDIPGKGTFYYNGRKAIGKKAAYAREQRAAGIMIWHLLADAPAPNSLLHIIVEQLAE</sequence>
<dbReference type="InterPro" id="IPR001223">
    <property type="entry name" value="Glyco_hydro18_cat"/>
</dbReference>
<dbReference type="InterPro" id="IPR050314">
    <property type="entry name" value="Glycosyl_Hydrlase_18"/>
</dbReference>
<dbReference type="Gene3D" id="3.20.20.80">
    <property type="entry name" value="Glycosidases"/>
    <property type="match status" value="1"/>
</dbReference>
<dbReference type="RefSeq" id="WP_320182565.1">
    <property type="nucleotide sequence ID" value="NZ_CP138332.1"/>
</dbReference>
<evidence type="ECO:0000313" key="9">
    <source>
        <dbReference type="EMBL" id="MFD2966866.1"/>
    </source>
</evidence>
<keyword evidence="4 5" id="KW-0326">Glycosidase</keyword>
<dbReference type="PROSITE" id="PS51257">
    <property type="entry name" value="PROKAR_LIPOPROTEIN"/>
    <property type="match status" value="1"/>
</dbReference>
<protein>
    <recommendedName>
        <fullName evidence="2">chitinase</fullName>
        <ecNumber evidence="2">3.2.1.14</ecNumber>
    </recommendedName>
</protein>
<dbReference type="SMART" id="SM00636">
    <property type="entry name" value="Glyco_18"/>
    <property type="match status" value="1"/>
</dbReference>
<dbReference type="PANTHER" id="PTHR11177:SF317">
    <property type="entry name" value="CHITINASE 12-RELATED"/>
    <property type="match status" value="1"/>
</dbReference>
<feature type="chain" id="PRO_5045222806" description="chitinase" evidence="7">
    <location>
        <begin position="20"/>
        <end position="325"/>
    </location>
</feature>
<dbReference type="SUPFAM" id="SSF51445">
    <property type="entry name" value="(Trans)glycosidases"/>
    <property type="match status" value="1"/>
</dbReference>
<organism evidence="9 10">
    <name type="scientific">Sphingobacterium bambusae</name>
    <dbReference type="NCBI Taxonomy" id="662858"/>
    <lineage>
        <taxon>Bacteria</taxon>
        <taxon>Pseudomonadati</taxon>
        <taxon>Bacteroidota</taxon>
        <taxon>Sphingobacteriia</taxon>
        <taxon>Sphingobacteriales</taxon>
        <taxon>Sphingobacteriaceae</taxon>
        <taxon>Sphingobacterium</taxon>
    </lineage>
</organism>
<evidence type="ECO:0000313" key="10">
    <source>
        <dbReference type="Proteomes" id="UP001597525"/>
    </source>
</evidence>
<comment type="catalytic activity">
    <reaction evidence="1">
        <text>Random endo-hydrolysis of N-acetyl-beta-D-glucosaminide (1-&gt;4)-beta-linkages in chitin and chitodextrins.</text>
        <dbReference type="EC" id="3.2.1.14"/>
    </reaction>
</comment>
<feature type="domain" description="GH18" evidence="8">
    <location>
        <begin position="34"/>
        <end position="325"/>
    </location>
</feature>
<dbReference type="InterPro" id="IPR011583">
    <property type="entry name" value="Chitinase_II/V-like_cat"/>
</dbReference>
<dbReference type="InterPro" id="IPR017853">
    <property type="entry name" value="GH"/>
</dbReference>
<dbReference type="EC" id="3.2.1.14" evidence="2"/>
<gene>
    <name evidence="9" type="ORF">ACFS7Y_05685</name>
</gene>
<comment type="similarity">
    <text evidence="6">Belongs to the glycosyl hydrolase 18 family.</text>
</comment>
<evidence type="ECO:0000256" key="3">
    <source>
        <dbReference type="ARBA" id="ARBA00022801"/>
    </source>
</evidence>
<dbReference type="EMBL" id="JBHUPB010000004">
    <property type="protein sequence ID" value="MFD2966866.1"/>
    <property type="molecule type" value="Genomic_DNA"/>
</dbReference>
<keyword evidence="3 5" id="KW-0378">Hydrolase</keyword>
<name>A0ABW6BFW4_9SPHI</name>